<evidence type="ECO:0000313" key="2">
    <source>
        <dbReference type="Proteomes" id="UP000494122"/>
    </source>
</evidence>
<dbReference type="InterPro" id="IPR018988">
    <property type="entry name" value="DUF2000"/>
</dbReference>
<dbReference type="Proteomes" id="UP000494122">
    <property type="component" value="Unassembled WGS sequence"/>
</dbReference>
<dbReference type="AlphaFoldDB" id="A0A6S7DMW3"/>
<dbReference type="EMBL" id="CADILE010000006">
    <property type="protein sequence ID" value="CAB3863894.1"/>
    <property type="molecule type" value="Genomic_DNA"/>
</dbReference>
<name>A0A6S7DMW3_9BURK</name>
<protein>
    <recommendedName>
        <fullName evidence="3">DUF2000 domain-containing protein</fullName>
    </recommendedName>
</protein>
<evidence type="ECO:0000313" key="1">
    <source>
        <dbReference type="EMBL" id="CAB3863894.1"/>
    </source>
</evidence>
<accession>A0A6S7DMW3</accession>
<reference evidence="1 2" key="1">
    <citation type="submission" date="2020-04" db="EMBL/GenBank/DDBJ databases">
        <authorList>
            <person name="De Canck E."/>
        </authorList>
    </citation>
    <scope>NUCLEOTIDE SEQUENCE [LARGE SCALE GENOMIC DNA]</scope>
    <source>
        <strain evidence="1 2">LMG 3328</strain>
    </source>
</reference>
<dbReference type="Gene3D" id="3.40.1490.10">
    <property type="entry name" value="Bit1"/>
    <property type="match status" value="1"/>
</dbReference>
<evidence type="ECO:0008006" key="3">
    <source>
        <dbReference type="Google" id="ProtNLM"/>
    </source>
</evidence>
<sequence>MFATGHDEANRAVFRAQPADDLDLVGIALRGPKKAVDKAVKGLSLHP</sequence>
<organism evidence="1 2">
    <name type="scientific">Achromobacter ruhlandii</name>
    <dbReference type="NCBI Taxonomy" id="72557"/>
    <lineage>
        <taxon>Bacteria</taxon>
        <taxon>Pseudomonadati</taxon>
        <taxon>Pseudomonadota</taxon>
        <taxon>Betaproteobacteria</taxon>
        <taxon>Burkholderiales</taxon>
        <taxon>Alcaligenaceae</taxon>
        <taxon>Achromobacter</taxon>
    </lineage>
</organism>
<dbReference type="Pfam" id="PF09391">
    <property type="entry name" value="DUF2000"/>
    <property type="match status" value="1"/>
</dbReference>
<dbReference type="InterPro" id="IPR023476">
    <property type="entry name" value="Pep_tRNA_hydro_II_dom_sf"/>
</dbReference>
<proteinExistence type="predicted"/>
<dbReference type="SUPFAM" id="SSF102462">
    <property type="entry name" value="Peptidyl-tRNA hydrolase II"/>
    <property type="match status" value="1"/>
</dbReference>
<gene>
    <name evidence="1" type="ORF">LMG3328_02425</name>
</gene>